<dbReference type="NCBIfam" id="TIGR04057">
    <property type="entry name" value="SusC_RagA_signa"/>
    <property type="match status" value="1"/>
</dbReference>
<dbReference type="GO" id="GO:0009279">
    <property type="term" value="C:cell outer membrane"/>
    <property type="evidence" value="ECO:0007669"/>
    <property type="project" value="UniProtKB-SubCell"/>
</dbReference>
<organism evidence="13 14">
    <name type="scientific">Adhaeribacter swui</name>
    <dbReference type="NCBI Taxonomy" id="2086471"/>
    <lineage>
        <taxon>Bacteria</taxon>
        <taxon>Pseudomonadati</taxon>
        <taxon>Bacteroidota</taxon>
        <taxon>Cytophagia</taxon>
        <taxon>Cytophagales</taxon>
        <taxon>Hymenobacteraceae</taxon>
        <taxon>Adhaeribacter</taxon>
    </lineage>
</organism>
<dbReference type="SUPFAM" id="SSF56935">
    <property type="entry name" value="Porins"/>
    <property type="match status" value="1"/>
</dbReference>
<evidence type="ECO:0000256" key="10">
    <source>
        <dbReference type="SAM" id="SignalP"/>
    </source>
</evidence>
<name>A0A7G7GCC1_9BACT</name>
<dbReference type="InterPro" id="IPR012910">
    <property type="entry name" value="Plug_dom"/>
</dbReference>
<reference evidence="13 14" key="1">
    <citation type="journal article" date="2018" name="Int. J. Syst. Evol. Microbiol.">
        <title>Adhaeribacter swui sp. nov., isolated from wet mud.</title>
        <authorList>
            <person name="Kim D.U."/>
            <person name="Kim K.W."/>
            <person name="Kang M.S."/>
            <person name="Kim J.Y."/>
            <person name="Jang J.H."/>
            <person name="Kim M.K."/>
        </authorList>
    </citation>
    <scope>NUCLEOTIDE SEQUENCE [LARGE SCALE GENOMIC DNA]</scope>
    <source>
        <strain evidence="13 14">KCTC 52873</strain>
    </source>
</reference>
<feature type="domain" description="TonB-dependent receptor-like beta-barrel" evidence="11">
    <location>
        <begin position="400"/>
        <end position="871"/>
    </location>
</feature>
<keyword evidence="3 8" id="KW-1134">Transmembrane beta strand</keyword>
<accession>A0A7G7GCC1</accession>
<comment type="similarity">
    <text evidence="8 9">Belongs to the TonB-dependent receptor family.</text>
</comment>
<dbReference type="NCBIfam" id="TIGR04056">
    <property type="entry name" value="OMP_RagA_SusC"/>
    <property type="match status" value="1"/>
</dbReference>
<keyword evidence="14" id="KW-1185">Reference proteome</keyword>
<feature type="chain" id="PRO_5028921410" evidence="10">
    <location>
        <begin position="24"/>
        <end position="1031"/>
    </location>
</feature>
<dbReference type="Proteomes" id="UP000515237">
    <property type="component" value="Chromosome"/>
</dbReference>
<gene>
    <name evidence="13" type="ORF">HUW51_19495</name>
</gene>
<dbReference type="InterPro" id="IPR037066">
    <property type="entry name" value="Plug_dom_sf"/>
</dbReference>
<evidence type="ECO:0000256" key="1">
    <source>
        <dbReference type="ARBA" id="ARBA00004571"/>
    </source>
</evidence>
<dbReference type="InterPro" id="IPR023997">
    <property type="entry name" value="TonB-dep_OMP_SusC/RagA_CS"/>
</dbReference>
<proteinExistence type="inferred from homology"/>
<protein>
    <submittedName>
        <fullName evidence="13">TonB-dependent receptor</fullName>
    </submittedName>
</protein>
<dbReference type="InterPro" id="IPR008969">
    <property type="entry name" value="CarboxyPept-like_regulatory"/>
</dbReference>
<sequence>MRNATLKLFLNFLFLTTSLSLLAQERTVRGKITDADKGDALPGVSIVVKGTTTGTSTDANGNYELSVPGSNARLVVSYVGYVSQEVAVTSQGAINVALKPDVKALEEVVVVGFGTQKKADLTGAVSGIRGDDIGITSKPVSSPDQILAGRATGVNISNRSGDPGAPINVRIRGIGTPGVNQPLWVIDGVPIVQTENMTVNTGSSTESNPLAGINPSDIESMDVLKDASAAAIYGARAANGVIIVTTKRGKEGKANVSYDGYMAKGSTQKRIDVLNVDQYIDIQQQLGRDFSQFRGQPFVDWQDAVFKTSTIKNHNIAVSGGSANANYFIGAGYYDQDGIERGQGFTRYSIKANSDVSVGKKLKFGESLLLSSVNRLTQTETGLFAGYNAALNAPYFKIYDPNGPLGYNPENVQTVGEGGYGQNLVLRTDTRVNSTRIITRKVLASIYGEWEIISGLKYKITGGVDYNVGSGDFFQEAIAFDNITPRSSILVQERPIELTTNLSHTLTYNKVFGDHSLTLLVGEEETNFRFDKVRLQGNNLYNSAIQFASTGSSVSAANEADQWALRGYLGRINYSYKGRYLFTANVRNDNTSRFAKGNRSQTFPSFSAGWRISEESFFPKGDIVDDIKIRGSWGQSGNQFTGANFAFLSTLKTTIFYPIGVGQVITRAPAPVNFANANLRWETSNQLDIGADISLLAGRIEITADYYHKVTKDVLIGLPIPFTSGYFLPADANVGEILNRGFEFAVNYRNRINDFNYSIGGNITTVHNEVLDLGSIPEIITGVSGASTHRTTVGEPLGYLYGYKTNGIYQTQAEVDADENIPDSFSSGRAPGDIRFVDVNKDGKIDAQDRTKIGNPNPSFFYGINASAGYKGFDLTLLLQGVGGIDVYNEARRNLENLTGNNNFTARVLDHWTEAGSSNSMPRIVPNDPNGNNRYSDRWIENASFMRIKNLQIGYALPTNKLQSWTKEFVSKARVYVAAQNLYTFTKYLGFDPEVTRGFSFQKGDIVLANGQDPGNSPQPRIYQVGVQVTF</sequence>
<dbReference type="Gene3D" id="2.60.40.1120">
    <property type="entry name" value="Carboxypeptidase-like, regulatory domain"/>
    <property type="match status" value="1"/>
</dbReference>
<feature type="signal peptide" evidence="10">
    <location>
        <begin position="1"/>
        <end position="23"/>
    </location>
</feature>
<keyword evidence="5 9" id="KW-0798">TonB box</keyword>
<evidence type="ECO:0000259" key="11">
    <source>
        <dbReference type="Pfam" id="PF00593"/>
    </source>
</evidence>
<evidence type="ECO:0000256" key="8">
    <source>
        <dbReference type="PROSITE-ProRule" id="PRU01360"/>
    </source>
</evidence>
<keyword evidence="6 8" id="KW-0472">Membrane</keyword>
<dbReference type="RefSeq" id="WP_185271299.1">
    <property type="nucleotide sequence ID" value="NZ_CP055156.1"/>
</dbReference>
<evidence type="ECO:0000259" key="12">
    <source>
        <dbReference type="Pfam" id="PF07715"/>
    </source>
</evidence>
<evidence type="ECO:0000313" key="13">
    <source>
        <dbReference type="EMBL" id="QNF34805.1"/>
    </source>
</evidence>
<keyword evidence="4 8" id="KW-0812">Transmembrane</keyword>
<evidence type="ECO:0000256" key="5">
    <source>
        <dbReference type="ARBA" id="ARBA00023077"/>
    </source>
</evidence>
<dbReference type="AlphaFoldDB" id="A0A7G7GCC1"/>
<dbReference type="InterPro" id="IPR000531">
    <property type="entry name" value="Beta-barrel_TonB"/>
</dbReference>
<comment type="subcellular location">
    <subcellularLocation>
        <location evidence="1 8">Cell outer membrane</location>
        <topology evidence="1 8">Multi-pass membrane protein</topology>
    </subcellularLocation>
</comment>
<dbReference type="InterPro" id="IPR023996">
    <property type="entry name" value="TonB-dep_OMP_SusC/RagA"/>
</dbReference>
<dbReference type="Pfam" id="PF13715">
    <property type="entry name" value="CarbopepD_reg_2"/>
    <property type="match status" value="1"/>
</dbReference>
<evidence type="ECO:0000256" key="7">
    <source>
        <dbReference type="ARBA" id="ARBA00023237"/>
    </source>
</evidence>
<dbReference type="Pfam" id="PF07715">
    <property type="entry name" value="Plug"/>
    <property type="match status" value="1"/>
</dbReference>
<keyword evidence="10" id="KW-0732">Signal</keyword>
<evidence type="ECO:0000313" key="14">
    <source>
        <dbReference type="Proteomes" id="UP000515237"/>
    </source>
</evidence>
<evidence type="ECO:0000256" key="2">
    <source>
        <dbReference type="ARBA" id="ARBA00022448"/>
    </source>
</evidence>
<dbReference type="InterPro" id="IPR036942">
    <property type="entry name" value="Beta-barrel_TonB_sf"/>
</dbReference>
<keyword evidence="13" id="KW-0675">Receptor</keyword>
<dbReference type="Gene3D" id="2.170.130.10">
    <property type="entry name" value="TonB-dependent receptor, plug domain"/>
    <property type="match status" value="1"/>
</dbReference>
<evidence type="ECO:0000256" key="9">
    <source>
        <dbReference type="RuleBase" id="RU003357"/>
    </source>
</evidence>
<evidence type="ECO:0000256" key="3">
    <source>
        <dbReference type="ARBA" id="ARBA00022452"/>
    </source>
</evidence>
<dbReference type="Gene3D" id="2.40.170.20">
    <property type="entry name" value="TonB-dependent receptor, beta-barrel domain"/>
    <property type="match status" value="1"/>
</dbReference>
<keyword evidence="2 8" id="KW-0813">Transport</keyword>
<dbReference type="Pfam" id="PF00593">
    <property type="entry name" value="TonB_dep_Rec_b-barrel"/>
    <property type="match status" value="1"/>
</dbReference>
<dbReference type="SUPFAM" id="SSF49464">
    <property type="entry name" value="Carboxypeptidase regulatory domain-like"/>
    <property type="match status" value="1"/>
</dbReference>
<feature type="domain" description="TonB-dependent receptor plug" evidence="12">
    <location>
        <begin position="118"/>
        <end position="241"/>
    </location>
</feature>
<evidence type="ECO:0000256" key="4">
    <source>
        <dbReference type="ARBA" id="ARBA00022692"/>
    </source>
</evidence>
<keyword evidence="7 8" id="KW-0998">Cell outer membrane</keyword>
<dbReference type="PROSITE" id="PS52016">
    <property type="entry name" value="TONB_DEPENDENT_REC_3"/>
    <property type="match status" value="1"/>
</dbReference>
<dbReference type="KEGG" id="aswu:HUW51_19495"/>
<evidence type="ECO:0000256" key="6">
    <source>
        <dbReference type="ARBA" id="ARBA00023136"/>
    </source>
</evidence>
<dbReference type="EMBL" id="CP055156">
    <property type="protein sequence ID" value="QNF34805.1"/>
    <property type="molecule type" value="Genomic_DNA"/>
</dbReference>
<dbReference type="InterPro" id="IPR039426">
    <property type="entry name" value="TonB-dep_rcpt-like"/>
</dbReference>